<protein>
    <recommendedName>
        <fullName evidence="5">Maltodextrin-binding protein</fullName>
    </recommendedName>
</protein>
<keyword evidence="3 5" id="KW-0762">Sugar transport</keyword>
<dbReference type="Gene3D" id="3.40.190.10">
    <property type="entry name" value="Periplasmic binding protein-like II"/>
    <property type="match status" value="2"/>
</dbReference>
<name>A0A840BPL7_9RHOO</name>
<dbReference type="InterPro" id="IPR006059">
    <property type="entry name" value="SBP"/>
</dbReference>
<dbReference type="PANTHER" id="PTHR30061">
    <property type="entry name" value="MALTOSE-BINDING PERIPLASMIC PROTEIN"/>
    <property type="match status" value="1"/>
</dbReference>
<reference evidence="6 7" key="1">
    <citation type="submission" date="2020-08" db="EMBL/GenBank/DDBJ databases">
        <title>Genomic Encyclopedia of Type Strains, Phase IV (KMG-IV): sequencing the most valuable type-strain genomes for metagenomic binning, comparative biology and taxonomic classification.</title>
        <authorList>
            <person name="Goeker M."/>
        </authorList>
    </citation>
    <scope>NUCLEOTIDE SEQUENCE [LARGE SCALE GENOMIC DNA]</scope>
    <source>
        <strain evidence="6 7">DSM 106739</strain>
    </source>
</reference>
<dbReference type="GO" id="GO:1901982">
    <property type="term" value="F:maltose binding"/>
    <property type="evidence" value="ECO:0007669"/>
    <property type="project" value="TreeGrafter"/>
</dbReference>
<keyword evidence="4 5" id="KW-0732">Signal</keyword>
<dbReference type="RefSeq" id="WP_183634188.1">
    <property type="nucleotide sequence ID" value="NZ_BAABLE010000011.1"/>
</dbReference>
<dbReference type="InterPro" id="IPR006060">
    <property type="entry name" value="Maltose/Cyclodextrin-bd"/>
</dbReference>
<gene>
    <name evidence="6" type="ORF">GGR36_001685</name>
</gene>
<evidence type="ECO:0000313" key="6">
    <source>
        <dbReference type="EMBL" id="MBB4012377.1"/>
    </source>
</evidence>
<feature type="signal peptide" evidence="5">
    <location>
        <begin position="1"/>
        <end position="29"/>
    </location>
</feature>
<dbReference type="Proteomes" id="UP000561045">
    <property type="component" value="Unassembled WGS sequence"/>
</dbReference>
<accession>A0A840BPL7</accession>
<comment type="similarity">
    <text evidence="1 5">Belongs to the bacterial solute-binding protein 1 family.</text>
</comment>
<dbReference type="GO" id="GO:0055052">
    <property type="term" value="C:ATP-binding cassette (ABC) transporter complex, substrate-binding subunit-containing"/>
    <property type="evidence" value="ECO:0007669"/>
    <property type="project" value="TreeGrafter"/>
</dbReference>
<evidence type="ECO:0000256" key="5">
    <source>
        <dbReference type="RuleBase" id="RU365005"/>
    </source>
</evidence>
<evidence type="ECO:0000313" key="7">
    <source>
        <dbReference type="Proteomes" id="UP000561045"/>
    </source>
</evidence>
<keyword evidence="7" id="KW-1185">Reference proteome</keyword>
<dbReference type="Pfam" id="PF01547">
    <property type="entry name" value="SBP_bac_1"/>
    <property type="match status" value="1"/>
</dbReference>
<keyword evidence="5" id="KW-0574">Periplasm</keyword>
<comment type="subcellular location">
    <subcellularLocation>
        <location evidence="5">Periplasm</location>
    </subcellularLocation>
</comment>
<dbReference type="GO" id="GO:0015144">
    <property type="term" value="F:carbohydrate transmembrane transporter activity"/>
    <property type="evidence" value="ECO:0007669"/>
    <property type="project" value="InterPro"/>
</dbReference>
<comment type="function">
    <text evidence="5">Part of the ABC transporter complex MalEFGK involved in maltose/maltodextrin import. Binds maltose and higher maltodextrins.</text>
</comment>
<dbReference type="SUPFAM" id="SSF53850">
    <property type="entry name" value="Periplasmic binding protein-like II"/>
    <property type="match status" value="1"/>
</dbReference>
<proteinExistence type="inferred from homology"/>
<sequence>MNVTRRLIIRCARVCAIGLALGLAAPAFAWEKGKLLIWVGDDRAAKGMRKIAAAYTQKTGIKVVVEVPENPTGAFESAMSGSSGPDIFMWPHDRIGDWAAKGWLSSMAVSQTLKNNIVQVAWDGVTSKGKIWAYPVAVEALSLVYNKSLVPVPPKAFEDIPAVHATLKAKGVGAIGWEVNNPYFSWPMLAANGGYVFRRDLLGNYEPKNTGVNHPGAVQGAEVLQKLVKSGVLNAGMPTGDVEAAMKNGKLAMMITGPWAWDGLTKAGIKFGIAPIPSLNGQPASPFVGVLGAMIPAKSPNNAAAVQLLEQHLLPAEGLLSFNKERPLGIPASKEIFWDFYSDPQIRQAMESVFAGKPMPNNPEMQYFWKHLGAALQEINSNGKKPKDALDTAAKNIANGV</sequence>
<dbReference type="PRINTS" id="PR00181">
    <property type="entry name" value="MALTOSEBP"/>
</dbReference>
<evidence type="ECO:0000256" key="2">
    <source>
        <dbReference type="ARBA" id="ARBA00022448"/>
    </source>
</evidence>
<organism evidence="6 7">
    <name type="scientific">Niveibacterium umoris</name>
    <dbReference type="NCBI Taxonomy" id="1193620"/>
    <lineage>
        <taxon>Bacteria</taxon>
        <taxon>Pseudomonadati</taxon>
        <taxon>Pseudomonadota</taxon>
        <taxon>Betaproteobacteria</taxon>
        <taxon>Rhodocyclales</taxon>
        <taxon>Rhodocyclaceae</taxon>
        <taxon>Niveibacterium</taxon>
    </lineage>
</organism>
<dbReference type="GO" id="GO:0042956">
    <property type="term" value="P:maltodextrin transmembrane transport"/>
    <property type="evidence" value="ECO:0007669"/>
    <property type="project" value="TreeGrafter"/>
</dbReference>
<keyword evidence="2 5" id="KW-0813">Transport</keyword>
<evidence type="ECO:0000256" key="3">
    <source>
        <dbReference type="ARBA" id="ARBA00022597"/>
    </source>
</evidence>
<dbReference type="PANTHER" id="PTHR30061:SF50">
    <property type="entry name" value="MALTOSE_MALTODEXTRIN-BINDING PERIPLASMIC PROTEIN"/>
    <property type="match status" value="1"/>
</dbReference>
<dbReference type="GO" id="GO:0015768">
    <property type="term" value="P:maltose transport"/>
    <property type="evidence" value="ECO:0007669"/>
    <property type="project" value="TreeGrafter"/>
</dbReference>
<dbReference type="EMBL" id="JACIET010000001">
    <property type="protein sequence ID" value="MBB4012377.1"/>
    <property type="molecule type" value="Genomic_DNA"/>
</dbReference>
<evidence type="ECO:0000256" key="1">
    <source>
        <dbReference type="ARBA" id="ARBA00008520"/>
    </source>
</evidence>
<evidence type="ECO:0000256" key="4">
    <source>
        <dbReference type="ARBA" id="ARBA00022729"/>
    </source>
</evidence>
<feature type="chain" id="PRO_5033101317" description="Maltodextrin-binding protein" evidence="5">
    <location>
        <begin position="30"/>
        <end position="401"/>
    </location>
</feature>
<dbReference type="NCBIfam" id="NF007011">
    <property type="entry name" value="PRK09474.1"/>
    <property type="match status" value="1"/>
</dbReference>
<dbReference type="GO" id="GO:0042597">
    <property type="term" value="C:periplasmic space"/>
    <property type="evidence" value="ECO:0007669"/>
    <property type="project" value="UniProtKB-SubCell"/>
</dbReference>
<comment type="caution">
    <text evidence="6">The sequence shown here is derived from an EMBL/GenBank/DDBJ whole genome shotgun (WGS) entry which is preliminary data.</text>
</comment>
<dbReference type="AlphaFoldDB" id="A0A840BPL7"/>